<feature type="repeat" description="TPR" evidence="4">
    <location>
        <begin position="396"/>
        <end position="429"/>
    </location>
</feature>
<keyword evidence="2" id="KW-0677">Repeat</keyword>
<dbReference type="EMBL" id="JACHVA010000033">
    <property type="protein sequence ID" value="MBC2600723.1"/>
    <property type="molecule type" value="Genomic_DNA"/>
</dbReference>
<dbReference type="PANTHER" id="PTHR44943:SF8">
    <property type="entry name" value="TPR REPEAT-CONTAINING PROTEIN MJ0263"/>
    <property type="match status" value="1"/>
</dbReference>
<keyword evidence="3 4" id="KW-0802">TPR repeat</keyword>
<comment type="caution">
    <text evidence="9">The sequence shown here is derived from an EMBL/GenBank/DDBJ whole genome shotgun (WGS) entry which is preliminary data.</text>
</comment>
<proteinExistence type="predicted"/>
<reference evidence="9 10" key="1">
    <citation type="submission" date="2020-07" db="EMBL/GenBank/DDBJ databases">
        <authorList>
            <person name="Feng X."/>
        </authorList>
    </citation>
    <scope>NUCLEOTIDE SEQUENCE [LARGE SCALE GENOMIC DNA]</scope>
    <source>
        <strain evidence="9 10">JCM14086</strain>
    </source>
</reference>
<dbReference type="InterPro" id="IPR011990">
    <property type="entry name" value="TPR-like_helical_dom_sf"/>
</dbReference>
<feature type="domain" description="Ancillary SecYEG translocon subunit/Cell division coordinator CpoB TPR" evidence="7">
    <location>
        <begin position="125"/>
        <end position="257"/>
    </location>
</feature>
<dbReference type="SUPFAM" id="SSF48452">
    <property type="entry name" value="TPR-like"/>
    <property type="match status" value="4"/>
</dbReference>
<evidence type="ECO:0000256" key="4">
    <source>
        <dbReference type="PROSITE-ProRule" id="PRU00339"/>
    </source>
</evidence>
<evidence type="ECO:0000256" key="5">
    <source>
        <dbReference type="SAM" id="MobiDB-lite"/>
    </source>
</evidence>
<dbReference type="AlphaFoldDB" id="A0A7X1E391"/>
<dbReference type="Pfam" id="PF13525">
    <property type="entry name" value="YfiO"/>
    <property type="match status" value="1"/>
</dbReference>
<dbReference type="InterPro" id="IPR019734">
    <property type="entry name" value="TPR_rpt"/>
</dbReference>
<dbReference type="InterPro" id="IPR013105">
    <property type="entry name" value="TPR_2"/>
</dbReference>
<name>A0A7X1E391_9BACT</name>
<feature type="region of interest" description="Disordered" evidence="5">
    <location>
        <begin position="946"/>
        <end position="972"/>
    </location>
</feature>
<evidence type="ECO:0000259" key="8">
    <source>
        <dbReference type="Pfam" id="PF13525"/>
    </source>
</evidence>
<protein>
    <submittedName>
        <fullName evidence="9">Tetratricopeptide repeat protein</fullName>
    </submittedName>
</protein>
<dbReference type="Pfam" id="PF13174">
    <property type="entry name" value="TPR_6"/>
    <property type="match status" value="1"/>
</dbReference>
<dbReference type="InterPro" id="IPR039565">
    <property type="entry name" value="BamD-like"/>
</dbReference>
<gene>
    <name evidence="9" type="ORF">H5P30_02890</name>
</gene>
<dbReference type="PANTHER" id="PTHR44943">
    <property type="entry name" value="CELLULOSE SYNTHASE OPERON PROTEIN C"/>
    <property type="match status" value="1"/>
</dbReference>
<accession>A0A7X1E391</accession>
<dbReference type="RefSeq" id="WP_185691461.1">
    <property type="nucleotide sequence ID" value="NZ_JACHVA010000033.1"/>
</dbReference>
<dbReference type="Pfam" id="PF07719">
    <property type="entry name" value="TPR_2"/>
    <property type="match status" value="1"/>
</dbReference>
<dbReference type="Pfam" id="PF09976">
    <property type="entry name" value="TPR_21"/>
    <property type="match status" value="1"/>
</dbReference>
<evidence type="ECO:0000256" key="6">
    <source>
        <dbReference type="SAM" id="SignalP"/>
    </source>
</evidence>
<dbReference type="InterPro" id="IPR051685">
    <property type="entry name" value="Ycf3/AcsC/BcsC/TPR_MFPF"/>
</dbReference>
<evidence type="ECO:0000313" key="9">
    <source>
        <dbReference type="EMBL" id="MBC2600723.1"/>
    </source>
</evidence>
<feature type="domain" description="Outer membrane lipoprotein BamD-like" evidence="8">
    <location>
        <begin position="482"/>
        <end position="559"/>
    </location>
</feature>
<evidence type="ECO:0000256" key="1">
    <source>
        <dbReference type="ARBA" id="ARBA00022729"/>
    </source>
</evidence>
<feature type="signal peptide" evidence="6">
    <location>
        <begin position="1"/>
        <end position="27"/>
    </location>
</feature>
<dbReference type="Gene3D" id="1.25.40.10">
    <property type="entry name" value="Tetratricopeptide repeat domain"/>
    <property type="match status" value="8"/>
</dbReference>
<dbReference type="InterPro" id="IPR018704">
    <property type="entry name" value="SecYEG/CpoB_TPR"/>
</dbReference>
<dbReference type="Proteomes" id="UP000525652">
    <property type="component" value="Unassembled WGS sequence"/>
</dbReference>
<feature type="chain" id="PRO_5031434703" evidence="6">
    <location>
        <begin position="28"/>
        <end position="972"/>
    </location>
</feature>
<feature type="repeat" description="TPR" evidence="4">
    <location>
        <begin position="618"/>
        <end position="651"/>
    </location>
</feature>
<feature type="repeat" description="TPR" evidence="4">
    <location>
        <begin position="507"/>
        <end position="540"/>
    </location>
</feature>
<organism evidence="9 10">
    <name type="scientific">Puniceicoccus vermicola</name>
    <dbReference type="NCBI Taxonomy" id="388746"/>
    <lineage>
        <taxon>Bacteria</taxon>
        <taxon>Pseudomonadati</taxon>
        <taxon>Verrucomicrobiota</taxon>
        <taxon>Opitutia</taxon>
        <taxon>Puniceicoccales</taxon>
        <taxon>Puniceicoccaceae</taxon>
        <taxon>Puniceicoccus</taxon>
    </lineage>
</organism>
<keyword evidence="10" id="KW-1185">Reference proteome</keyword>
<evidence type="ECO:0000313" key="10">
    <source>
        <dbReference type="Proteomes" id="UP000525652"/>
    </source>
</evidence>
<dbReference type="SMART" id="SM00028">
    <property type="entry name" value="TPR"/>
    <property type="match status" value="9"/>
</dbReference>
<evidence type="ECO:0000256" key="2">
    <source>
        <dbReference type="ARBA" id="ARBA00022737"/>
    </source>
</evidence>
<dbReference type="PROSITE" id="PS50005">
    <property type="entry name" value="TPR"/>
    <property type="match status" value="3"/>
</dbReference>
<evidence type="ECO:0000256" key="3">
    <source>
        <dbReference type="ARBA" id="ARBA00022803"/>
    </source>
</evidence>
<dbReference type="Pfam" id="PF13432">
    <property type="entry name" value="TPR_16"/>
    <property type="match status" value="1"/>
</dbReference>
<keyword evidence="1 6" id="KW-0732">Signal</keyword>
<sequence length="972" mass="111455">MNPSHVLQTLLCGLLLALGVGYPSAQAEAEVAVQRLRLQEVLARATAAFRGGDYPQAVELFDMLDQSFGREPELQDPAIQKILLPAQGYSEFAVQDYPKAIEKFKAFLDQFPEPSPVHGFVLYTLAQAEQLNDNPAEAAQHFGAFVETYPGSPETSLAALQQADLLFRTGETEKASAITESLYQSSAPERLRNQARLRALQQALEQQNFSQASELLLDTEWNFRQMPELTVLAFAALQTGDALLQTEDFSDALQAYRLVPTYATLLNRQRRQLDIAQRILDYRLRNSASPMASVWNSYYASLIARLQSQLEALESMENYTPGYLLRYGQAFLSNNRGREALILFRNLTEDDTLPAPIRQQAHYRWILANFLLQEWEDTLTVALQFEENYPDSELAPEALYLIAQAHQEQQKYRQAIEVYEELLERFPEHSLAPRWRFTLGFNLAMLEQYEESRENFALFTELYPEHPLATQARLWHGLTHQFEGNYEEALQELVPLAEQSQNHYLYPEILYRIATAHYALQDYDTAAEEIENFLALYPQHQRAAEATVLKGDILMGQGQLIQASSVFAQVTPDAGNLFPYAIFQRGKIFKALERYDLMVEHFSDYLNRDDLTVKPRISEALYWLGWAYLQEGKPEEALAQFDQALEEYGNDPSATEIQALLSSLEAMRAELLREDIENLPEHPVLEADNFSSWIDAQIIDAESTDRLTWLSRLKYFQANRERSRGDEDMARTILQEIDEKVPMDHLDPQVIGQIGLIYSEAGYQYANDYFDYILSNYPTHPARAEAWLGKAQMLFEEGELEESDDFLRKFETQIPIHPLSPRVKILRGRILTELGYYDDAEKTFEDILKLKQARGIPHARALAGLAEMNEKRGNLERAIPYWQRIYTLYRAYPDLVAEAYLRSAIDFQELDRPEAAYRSLEEMLADERLLNTPSAAPANDIRRSLLEKYGPPPWTPEAPEELTQNRTSEESS</sequence>
<evidence type="ECO:0000259" key="7">
    <source>
        <dbReference type="Pfam" id="PF09976"/>
    </source>
</evidence>